<dbReference type="PRINTS" id="PR00625">
    <property type="entry name" value="JDOMAIN"/>
</dbReference>
<evidence type="ECO:0000259" key="3">
    <source>
        <dbReference type="PROSITE" id="PS50076"/>
    </source>
</evidence>
<dbReference type="GO" id="GO:0036503">
    <property type="term" value="P:ERAD pathway"/>
    <property type="evidence" value="ECO:0007669"/>
    <property type="project" value="TreeGrafter"/>
</dbReference>
<dbReference type="PROSITE" id="PS50076">
    <property type="entry name" value="DNAJ_2"/>
    <property type="match status" value="1"/>
</dbReference>
<dbReference type="AlphaFoldDB" id="A0A3E1Q9K8"/>
<dbReference type="Gene3D" id="1.10.287.110">
    <property type="entry name" value="DnaJ domain"/>
    <property type="match status" value="1"/>
</dbReference>
<evidence type="ECO:0000313" key="4">
    <source>
        <dbReference type="EMBL" id="RFN58811.1"/>
    </source>
</evidence>
<dbReference type="InterPro" id="IPR001623">
    <property type="entry name" value="DnaJ_domain"/>
</dbReference>
<dbReference type="GO" id="GO:0051787">
    <property type="term" value="F:misfolded protein binding"/>
    <property type="evidence" value="ECO:0007669"/>
    <property type="project" value="TreeGrafter"/>
</dbReference>
<comment type="caution">
    <text evidence="4">The sequence shown here is derived from an EMBL/GenBank/DDBJ whole genome shotgun (WGS) entry which is preliminary data.</text>
</comment>
<evidence type="ECO:0000256" key="2">
    <source>
        <dbReference type="SAM" id="Phobius"/>
    </source>
</evidence>
<dbReference type="Proteomes" id="UP000261082">
    <property type="component" value="Unassembled WGS sequence"/>
</dbReference>
<accession>A0A3E1Q9K8</accession>
<dbReference type="PANTHER" id="PTHR44360:SF1">
    <property type="entry name" value="DNAJ HOMOLOG SUBFAMILY B MEMBER 9"/>
    <property type="match status" value="1"/>
</dbReference>
<dbReference type="Pfam" id="PF00226">
    <property type="entry name" value="DnaJ"/>
    <property type="match status" value="1"/>
</dbReference>
<dbReference type="InterPro" id="IPR051948">
    <property type="entry name" value="Hsp70_co-chaperone_J-domain"/>
</dbReference>
<keyword evidence="5" id="KW-1185">Reference proteome</keyword>
<keyword evidence="1" id="KW-0143">Chaperone</keyword>
<name>A0A3E1Q9K8_9FLAO</name>
<dbReference type="PANTHER" id="PTHR44360">
    <property type="entry name" value="DNAJ HOMOLOG SUBFAMILY B MEMBER 9"/>
    <property type="match status" value="1"/>
</dbReference>
<organism evidence="4 5">
    <name type="scientific">Marixanthomonas ophiurae</name>
    <dbReference type="NCBI Taxonomy" id="387659"/>
    <lineage>
        <taxon>Bacteria</taxon>
        <taxon>Pseudomonadati</taxon>
        <taxon>Bacteroidota</taxon>
        <taxon>Flavobacteriia</taxon>
        <taxon>Flavobacteriales</taxon>
        <taxon>Flavobacteriaceae</taxon>
        <taxon>Marixanthomonas</taxon>
    </lineage>
</organism>
<keyword evidence="2" id="KW-0812">Transmembrane</keyword>
<feature type="domain" description="J" evidence="3">
    <location>
        <begin position="5"/>
        <end position="69"/>
    </location>
</feature>
<dbReference type="SMART" id="SM00271">
    <property type="entry name" value="DnaJ"/>
    <property type="match status" value="1"/>
</dbReference>
<feature type="transmembrane region" description="Helical" evidence="2">
    <location>
        <begin position="151"/>
        <end position="167"/>
    </location>
</feature>
<gene>
    <name evidence="4" type="ORF">DZ858_01645</name>
</gene>
<keyword evidence="2" id="KW-1133">Transmembrane helix</keyword>
<dbReference type="CDD" id="cd06257">
    <property type="entry name" value="DnaJ"/>
    <property type="match status" value="1"/>
</dbReference>
<sequence>MVFKDYYSILKIPQTATQADIKLAFKTQALKWHPDKNVGKDTTMKMQEINEAYLILRDGDARRRYDIEYSKYKDFKKQNRYQREEREYKKEENTKTKSRSYEYEVEDETLEKWMRNARRQAVDLAKQTLQEIVGLSVEATKKAGSKMFQMAIYYAISGFIIMLLFKACN</sequence>
<dbReference type="EMBL" id="QVID01000001">
    <property type="protein sequence ID" value="RFN58811.1"/>
    <property type="molecule type" value="Genomic_DNA"/>
</dbReference>
<dbReference type="InterPro" id="IPR036869">
    <property type="entry name" value="J_dom_sf"/>
</dbReference>
<reference evidence="4 5" key="1">
    <citation type="journal article" date="2007" name="Int. J. Syst. Evol. Microbiol.">
        <title>Marixanthomonas ophiurae gen. nov., sp. nov., a marine bacterium of the family Flavobacteriaceae isolated from a deep-sea brittle star.</title>
        <authorList>
            <person name="Romanenko L.A."/>
            <person name="Uchino M."/>
            <person name="Frolova G.M."/>
            <person name="Mikhailov V.V."/>
        </authorList>
    </citation>
    <scope>NUCLEOTIDE SEQUENCE [LARGE SCALE GENOMIC DNA]</scope>
    <source>
        <strain evidence="4 5">KMM 3046</strain>
    </source>
</reference>
<dbReference type="SUPFAM" id="SSF46565">
    <property type="entry name" value="Chaperone J-domain"/>
    <property type="match status" value="1"/>
</dbReference>
<evidence type="ECO:0000256" key="1">
    <source>
        <dbReference type="ARBA" id="ARBA00023186"/>
    </source>
</evidence>
<evidence type="ECO:0000313" key="5">
    <source>
        <dbReference type="Proteomes" id="UP000261082"/>
    </source>
</evidence>
<dbReference type="GO" id="GO:0051087">
    <property type="term" value="F:protein-folding chaperone binding"/>
    <property type="evidence" value="ECO:0007669"/>
    <property type="project" value="TreeGrafter"/>
</dbReference>
<keyword evidence="2" id="KW-0472">Membrane</keyword>
<proteinExistence type="predicted"/>
<protein>
    <recommendedName>
        <fullName evidence="3">J domain-containing protein</fullName>
    </recommendedName>
</protein>